<dbReference type="EMBL" id="JACGCM010002249">
    <property type="protein sequence ID" value="KAF6142620.1"/>
    <property type="molecule type" value="Genomic_DNA"/>
</dbReference>
<name>A0A7J7LJC0_9MAGN</name>
<proteinExistence type="predicted"/>
<gene>
    <name evidence="1" type="ORF">GIB67_015106</name>
</gene>
<dbReference type="AlphaFoldDB" id="A0A7J7LJC0"/>
<evidence type="ECO:0000313" key="1">
    <source>
        <dbReference type="EMBL" id="KAF6142620.1"/>
    </source>
</evidence>
<sequence length="69" mass="7949">MFSQRRLFSVVVDVTMTPEIPLRPISLWVVIADLIFIEVENKGISQYVTTPRVAIYMYNILSVVLLVSY</sequence>
<keyword evidence="2" id="KW-1185">Reference proteome</keyword>
<protein>
    <submittedName>
        <fullName evidence="1">Uncharacterized protein</fullName>
    </submittedName>
</protein>
<reference evidence="1 2" key="1">
    <citation type="journal article" date="2020" name="IScience">
        <title>Genome Sequencing of the Endangered Kingdonia uniflora (Circaeasteraceae, Ranunculales) Reveals Potential Mechanisms of Evolutionary Specialization.</title>
        <authorList>
            <person name="Sun Y."/>
            <person name="Deng T."/>
            <person name="Zhang A."/>
            <person name="Moore M.J."/>
            <person name="Landis J.B."/>
            <person name="Lin N."/>
            <person name="Zhang H."/>
            <person name="Zhang X."/>
            <person name="Huang J."/>
            <person name="Zhang X."/>
            <person name="Sun H."/>
            <person name="Wang H."/>
        </authorList>
    </citation>
    <scope>NUCLEOTIDE SEQUENCE [LARGE SCALE GENOMIC DNA]</scope>
    <source>
        <strain evidence="1">TB1705</strain>
        <tissue evidence="1">Leaf</tissue>
    </source>
</reference>
<dbReference type="Proteomes" id="UP000541444">
    <property type="component" value="Unassembled WGS sequence"/>
</dbReference>
<comment type="caution">
    <text evidence="1">The sequence shown here is derived from an EMBL/GenBank/DDBJ whole genome shotgun (WGS) entry which is preliminary data.</text>
</comment>
<accession>A0A7J7LJC0</accession>
<evidence type="ECO:0000313" key="2">
    <source>
        <dbReference type="Proteomes" id="UP000541444"/>
    </source>
</evidence>
<organism evidence="1 2">
    <name type="scientific">Kingdonia uniflora</name>
    <dbReference type="NCBI Taxonomy" id="39325"/>
    <lineage>
        <taxon>Eukaryota</taxon>
        <taxon>Viridiplantae</taxon>
        <taxon>Streptophyta</taxon>
        <taxon>Embryophyta</taxon>
        <taxon>Tracheophyta</taxon>
        <taxon>Spermatophyta</taxon>
        <taxon>Magnoliopsida</taxon>
        <taxon>Ranunculales</taxon>
        <taxon>Circaeasteraceae</taxon>
        <taxon>Kingdonia</taxon>
    </lineage>
</organism>